<protein>
    <recommendedName>
        <fullName evidence="2">CD-NTase-associated protein 15 domain-containing protein</fullName>
    </recommendedName>
</protein>
<keyword evidence="1" id="KW-0472">Membrane</keyword>
<comment type="caution">
    <text evidence="3">The sequence shown here is derived from an EMBL/GenBank/DDBJ whole genome shotgun (WGS) entry which is preliminary data.</text>
</comment>
<feature type="domain" description="CD-NTase-associated protein 15" evidence="2">
    <location>
        <begin position="77"/>
        <end position="197"/>
    </location>
</feature>
<proteinExistence type="predicted"/>
<dbReference type="Pfam" id="PF18153">
    <property type="entry name" value="Cap15_CD_rec"/>
    <property type="match status" value="1"/>
</dbReference>
<feature type="transmembrane region" description="Helical" evidence="1">
    <location>
        <begin position="13"/>
        <end position="33"/>
    </location>
</feature>
<evidence type="ECO:0000313" key="3">
    <source>
        <dbReference type="EMBL" id="PTQ77419.1"/>
    </source>
</evidence>
<evidence type="ECO:0000256" key="1">
    <source>
        <dbReference type="SAM" id="Phobius"/>
    </source>
</evidence>
<dbReference type="AlphaFoldDB" id="A0A2T5I0Q9"/>
<name>A0A2T5I0Q9_9PROT</name>
<dbReference type="RefSeq" id="WP_107802996.1">
    <property type="nucleotide sequence ID" value="NZ_QAOI01000008.1"/>
</dbReference>
<keyword evidence="1" id="KW-1133">Transmembrane helix</keyword>
<dbReference type="EMBL" id="QAOI01000008">
    <property type="protein sequence ID" value="PTQ77419.1"/>
    <property type="molecule type" value="Genomic_DNA"/>
</dbReference>
<sequence length="203" mass="23300">MHEYIVSYHDRKLAYYFLALLSGIVGIGIANLLDSIQSVSGIVIAAPSGIAVFGLSFVLFDRFVWNLPWLYKLGLIKISDLNGDWRAAISSSATENKIYAAVKIHQTYSKIRIHLETEKSDSLSQMAAIKMENPTMFTLRYEYSAEFQRDETSEIHRHYGVTSIRLKSNDHKFSDDHYANYYTEQGRDSYGKITFSRVVKYEK</sequence>
<dbReference type="Proteomes" id="UP000244128">
    <property type="component" value="Unassembled WGS sequence"/>
</dbReference>
<gene>
    <name evidence="3" type="ORF">C8R26_10865</name>
</gene>
<dbReference type="InterPro" id="IPR041208">
    <property type="entry name" value="Cap15"/>
</dbReference>
<keyword evidence="1" id="KW-0812">Transmembrane</keyword>
<accession>A0A2T5I0Q9</accession>
<evidence type="ECO:0000313" key="4">
    <source>
        <dbReference type="Proteomes" id="UP000244128"/>
    </source>
</evidence>
<evidence type="ECO:0000259" key="2">
    <source>
        <dbReference type="Pfam" id="PF18153"/>
    </source>
</evidence>
<reference evidence="3 4" key="1">
    <citation type="submission" date="2018-04" db="EMBL/GenBank/DDBJ databases">
        <title>Active sludge and wastewater microbial communities from Klosterneuburg, Austria.</title>
        <authorList>
            <person name="Wagner M."/>
        </authorList>
    </citation>
    <scope>NUCLEOTIDE SEQUENCE [LARGE SCALE GENOMIC DNA]</scope>
    <source>
        <strain evidence="3 4">Nm49</strain>
    </source>
</reference>
<organism evidence="3 4">
    <name type="scientific">Nitrosomonas oligotropha</name>
    <dbReference type="NCBI Taxonomy" id="42354"/>
    <lineage>
        <taxon>Bacteria</taxon>
        <taxon>Pseudomonadati</taxon>
        <taxon>Pseudomonadota</taxon>
        <taxon>Betaproteobacteria</taxon>
        <taxon>Nitrosomonadales</taxon>
        <taxon>Nitrosomonadaceae</taxon>
        <taxon>Nitrosomonas</taxon>
    </lineage>
</organism>
<feature type="transmembrane region" description="Helical" evidence="1">
    <location>
        <begin position="39"/>
        <end position="60"/>
    </location>
</feature>